<protein>
    <recommendedName>
        <fullName evidence="7">N-(2-amino-2-carboxyethyl)-L-glutamate synthase</fullName>
        <ecNumber evidence="6">2.5.1.140</ecNumber>
    </recommendedName>
</protein>
<dbReference type="PROSITE" id="PS00901">
    <property type="entry name" value="CYS_SYNTHASE"/>
    <property type="match status" value="1"/>
</dbReference>
<dbReference type="CDD" id="cd01561">
    <property type="entry name" value="CBS_like"/>
    <property type="match status" value="1"/>
</dbReference>
<dbReference type="EC" id="2.5.1.140" evidence="6"/>
<evidence type="ECO:0000256" key="1">
    <source>
        <dbReference type="ARBA" id="ARBA00001933"/>
    </source>
</evidence>
<evidence type="ECO:0000313" key="11">
    <source>
        <dbReference type="EMBL" id="GAA0373363.1"/>
    </source>
</evidence>
<dbReference type="InterPro" id="IPR036052">
    <property type="entry name" value="TrpB-like_PALP_sf"/>
</dbReference>
<evidence type="ECO:0000256" key="2">
    <source>
        <dbReference type="ARBA" id="ARBA00004056"/>
    </source>
</evidence>
<dbReference type="InterPro" id="IPR050214">
    <property type="entry name" value="Cys_Synth/Cystath_Beta-Synth"/>
</dbReference>
<feature type="domain" description="Tryptophan synthase beta chain-like PALP" evidence="10">
    <location>
        <begin position="10"/>
        <end position="299"/>
    </location>
</feature>
<comment type="pathway">
    <text evidence="3">Siderophore biosynthesis.</text>
</comment>
<keyword evidence="8" id="KW-0808">Transferase</keyword>
<dbReference type="PANTHER" id="PTHR10314">
    <property type="entry name" value="CYSTATHIONINE BETA-SYNTHASE"/>
    <property type="match status" value="1"/>
</dbReference>
<evidence type="ECO:0000256" key="5">
    <source>
        <dbReference type="ARBA" id="ARBA00011738"/>
    </source>
</evidence>
<dbReference type="Proteomes" id="UP001501822">
    <property type="component" value="Unassembled WGS sequence"/>
</dbReference>
<proteinExistence type="inferred from homology"/>
<dbReference type="InterPro" id="IPR001216">
    <property type="entry name" value="P-phosphate_BS"/>
</dbReference>
<evidence type="ECO:0000313" key="12">
    <source>
        <dbReference type="Proteomes" id="UP001501822"/>
    </source>
</evidence>
<dbReference type="Gene3D" id="3.40.50.1100">
    <property type="match status" value="2"/>
</dbReference>
<evidence type="ECO:0000256" key="4">
    <source>
        <dbReference type="ARBA" id="ARBA00008519"/>
    </source>
</evidence>
<accession>A0ABP3HMI8</accession>
<comment type="caution">
    <text evidence="11">The sequence shown here is derived from an EMBL/GenBank/DDBJ whole genome shotgun (WGS) entry which is preliminary data.</text>
</comment>
<dbReference type="RefSeq" id="WP_252811014.1">
    <property type="nucleotide sequence ID" value="NZ_BAAABM010000076.1"/>
</dbReference>
<comment type="function">
    <text evidence="2">Catalyzes the synthesis of N-((2S)-2-amino-2-carboxyethyl)-L-glutamate (ACEGA) from O-phospho-L-serine and L-glutamate. Involved in the biosynthesis of L-2,3-diaminopropionic acid (L-Dap), a precursor of staphyloferrin B and antibiotics.</text>
</comment>
<dbReference type="EMBL" id="BAAABM010000076">
    <property type="protein sequence ID" value="GAA0373363.1"/>
    <property type="molecule type" value="Genomic_DNA"/>
</dbReference>
<dbReference type="Pfam" id="PF00291">
    <property type="entry name" value="PALP"/>
    <property type="match status" value="1"/>
</dbReference>
<dbReference type="SUPFAM" id="SSF53686">
    <property type="entry name" value="Tryptophan synthase beta subunit-like PLP-dependent enzymes"/>
    <property type="match status" value="1"/>
</dbReference>
<evidence type="ECO:0000256" key="8">
    <source>
        <dbReference type="ARBA" id="ARBA00022679"/>
    </source>
</evidence>
<evidence type="ECO:0000256" key="3">
    <source>
        <dbReference type="ARBA" id="ARBA00004924"/>
    </source>
</evidence>
<gene>
    <name evidence="11" type="primary">sbnA</name>
    <name evidence="11" type="ORF">GCM10010151_74260</name>
</gene>
<dbReference type="InterPro" id="IPR023927">
    <property type="entry name" value="SbnA"/>
</dbReference>
<dbReference type="NCBIfam" id="TIGR03945">
    <property type="entry name" value="PLP_SbnA_fam"/>
    <property type="match status" value="1"/>
</dbReference>
<comment type="subunit">
    <text evidence="5">Homodimer.</text>
</comment>
<comment type="cofactor">
    <cofactor evidence="1">
        <name>pyridoxal 5'-phosphate</name>
        <dbReference type="ChEBI" id="CHEBI:597326"/>
    </cofactor>
</comment>
<sequence>MVDQPFKSILQTVGNTPLVELDNLIPSFESRVFAKVERFNPGGSIKDRPALMLLLEKIQAGELVPGRSVIVESSSGNLAVGLAQICRYFGLGFICVVDAKTTEQNIAILQAYDAMVEVVTEPDPKTKEYLPARIRRVREIVAGTPYAYWPDQYSNPLNPLAHEQTMREITLALDGRVDYLFCATSTCGTLRGCSEYVRRNGMPTTVVAVDAVGSVLFEDKPAPRLIPGHGASVRPTLLAPDAASTVVHVSDLECVVGCRRLIRHEAILAGGSSGATVAALEKLQERIPPGSNCVLIFPDGGDRYLDTVYSDRWVNENFGEVSHLWKDQMKGRTSPC</sequence>
<evidence type="ECO:0000256" key="6">
    <source>
        <dbReference type="ARBA" id="ARBA00012331"/>
    </source>
</evidence>
<dbReference type="InterPro" id="IPR001926">
    <property type="entry name" value="TrpB-like_PALP"/>
</dbReference>
<comment type="similarity">
    <text evidence="4">Belongs to the cysteine synthase/cystathionine beta-synthase family. SbnA subfamily.</text>
</comment>
<keyword evidence="12" id="KW-1185">Reference proteome</keyword>
<evidence type="ECO:0000256" key="9">
    <source>
        <dbReference type="ARBA" id="ARBA00022898"/>
    </source>
</evidence>
<evidence type="ECO:0000259" key="10">
    <source>
        <dbReference type="Pfam" id="PF00291"/>
    </source>
</evidence>
<reference evidence="12" key="1">
    <citation type="journal article" date="2019" name="Int. J. Syst. Evol. Microbiol.">
        <title>The Global Catalogue of Microorganisms (GCM) 10K type strain sequencing project: providing services to taxonomists for standard genome sequencing and annotation.</title>
        <authorList>
            <consortium name="The Broad Institute Genomics Platform"/>
            <consortium name="The Broad Institute Genome Sequencing Center for Infectious Disease"/>
            <person name="Wu L."/>
            <person name="Ma J."/>
        </authorList>
    </citation>
    <scope>NUCLEOTIDE SEQUENCE [LARGE SCALE GENOMIC DNA]</scope>
    <source>
        <strain evidence="12">JCM 3146</strain>
    </source>
</reference>
<organism evidence="11 12">
    <name type="scientific">Actinoallomurus spadix</name>
    <dbReference type="NCBI Taxonomy" id="79912"/>
    <lineage>
        <taxon>Bacteria</taxon>
        <taxon>Bacillati</taxon>
        <taxon>Actinomycetota</taxon>
        <taxon>Actinomycetes</taxon>
        <taxon>Streptosporangiales</taxon>
        <taxon>Thermomonosporaceae</taxon>
        <taxon>Actinoallomurus</taxon>
    </lineage>
</organism>
<name>A0ABP3HMI8_9ACTN</name>
<evidence type="ECO:0000256" key="7">
    <source>
        <dbReference type="ARBA" id="ARBA00016985"/>
    </source>
</evidence>
<keyword evidence="9" id="KW-0663">Pyridoxal phosphate</keyword>